<keyword evidence="2" id="KW-0012">Acyltransferase</keyword>
<proteinExistence type="predicted"/>
<dbReference type="PANTHER" id="PTHR43415:SF3">
    <property type="entry name" value="GNAT-FAMILY ACETYLTRANSFERASE"/>
    <property type="match status" value="1"/>
</dbReference>
<organism evidence="2 3">
    <name type="scientific">Pseudomonas xionganensis</name>
    <dbReference type="NCBI Taxonomy" id="2654845"/>
    <lineage>
        <taxon>Bacteria</taxon>
        <taxon>Pseudomonadati</taxon>
        <taxon>Pseudomonadota</taxon>
        <taxon>Gammaproteobacteria</taxon>
        <taxon>Pseudomonadales</taxon>
        <taxon>Pseudomonadaceae</taxon>
        <taxon>Pseudomonas</taxon>
    </lineage>
</organism>
<evidence type="ECO:0000313" key="3">
    <source>
        <dbReference type="Proteomes" id="UP000429555"/>
    </source>
</evidence>
<dbReference type="Proteomes" id="UP000429555">
    <property type="component" value="Unassembled WGS sequence"/>
</dbReference>
<sequence length="156" mass="17834">MLLNWRNHPDVRRFMYSQHEISLVEHTRWFAGASVDPTRHLLIYQVADQPLGFVSFRQLRGALVAEWGFYLAPDAPRGTGSALGREALDYGFTQLGLHKVCAEALGYNERSRHFHAKLGFVQEGILRDHYFDGSRYHAVHCFGLLANEWSRSASES</sequence>
<dbReference type="InterPro" id="IPR020036">
    <property type="entry name" value="PseH"/>
</dbReference>
<comment type="caution">
    <text evidence="2">The sequence shown here is derived from an EMBL/GenBank/DDBJ whole genome shotgun (WGS) entry which is preliminary data.</text>
</comment>
<feature type="domain" description="N-acetyltransferase" evidence="1">
    <location>
        <begin position="3"/>
        <end position="154"/>
    </location>
</feature>
<dbReference type="Pfam" id="PF13302">
    <property type="entry name" value="Acetyltransf_3"/>
    <property type="match status" value="1"/>
</dbReference>
<dbReference type="SUPFAM" id="SSF55729">
    <property type="entry name" value="Acyl-CoA N-acyltransferases (Nat)"/>
    <property type="match status" value="1"/>
</dbReference>
<dbReference type="InterPro" id="IPR016181">
    <property type="entry name" value="Acyl_CoA_acyltransferase"/>
</dbReference>
<protein>
    <submittedName>
        <fullName evidence="2">UDP-4-amino-4, 6-dideoxy-N-acetyl-beta-L-altrosamine N-acetyltransferase</fullName>
        <ecNumber evidence="2">2.3.1.202</ecNumber>
    </submittedName>
</protein>
<gene>
    <name evidence="2" type="primary">pseH</name>
    <name evidence="2" type="ORF">GJV18_12250</name>
</gene>
<keyword evidence="2" id="KW-0808">Transferase</keyword>
<dbReference type="EC" id="2.3.1.202" evidence="2"/>
<dbReference type="PROSITE" id="PS51186">
    <property type="entry name" value="GNAT"/>
    <property type="match status" value="1"/>
</dbReference>
<dbReference type="InterPro" id="IPR000182">
    <property type="entry name" value="GNAT_dom"/>
</dbReference>
<keyword evidence="3" id="KW-1185">Reference proteome</keyword>
<dbReference type="AlphaFoldDB" id="A0A6I4KTS4"/>
<evidence type="ECO:0000313" key="2">
    <source>
        <dbReference type="EMBL" id="MVW76089.1"/>
    </source>
</evidence>
<accession>A0A6I4KTS4</accession>
<dbReference type="EMBL" id="WKJZ01000001">
    <property type="protein sequence ID" value="MVW76089.1"/>
    <property type="molecule type" value="Genomic_DNA"/>
</dbReference>
<name>A0A6I4KTS4_9PSED</name>
<reference evidence="2 3" key="1">
    <citation type="submission" date="2019-11" db="EMBL/GenBank/DDBJ databases">
        <title>Pseudomonas flavidum sp. nov., isolated from Baiyang Lake.</title>
        <authorList>
            <person name="Zhao Y."/>
        </authorList>
    </citation>
    <scope>NUCLEOTIDE SEQUENCE [LARGE SCALE GENOMIC DNA]</scope>
    <source>
        <strain evidence="3">R-22-3 w-18</strain>
    </source>
</reference>
<evidence type="ECO:0000259" key="1">
    <source>
        <dbReference type="PROSITE" id="PS51186"/>
    </source>
</evidence>
<dbReference type="PANTHER" id="PTHR43415">
    <property type="entry name" value="SPERMIDINE N(1)-ACETYLTRANSFERASE"/>
    <property type="match status" value="1"/>
</dbReference>
<dbReference type="NCBIfam" id="TIGR03585">
    <property type="entry name" value="PseH"/>
    <property type="match status" value="1"/>
</dbReference>
<dbReference type="Gene3D" id="3.40.630.30">
    <property type="match status" value="1"/>
</dbReference>
<dbReference type="GO" id="GO:0016747">
    <property type="term" value="F:acyltransferase activity, transferring groups other than amino-acyl groups"/>
    <property type="evidence" value="ECO:0007669"/>
    <property type="project" value="InterPro"/>
</dbReference>